<accession>A0AAE7E7R3</accession>
<evidence type="ECO:0000256" key="1">
    <source>
        <dbReference type="SAM" id="Phobius"/>
    </source>
</evidence>
<evidence type="ECO:0000313" key="3">
    <source>
        <dbReference type="Proteomes" id="UP000503313"/>
    </source>
</evidence>
<organism evidence="2 3">
    <name type="scientific">Arcobacter defluvii</name>
    <dbReference type="NCBI Taxonomy" id="873191"/>
    <lineage>
        <taxon>Bacteria</taxon>
        <taxon>Pseudomonadati</taxon>
        <taxon>Campylobacterota</taxon>
        <taxon>Epsilonproteobacteria</taxon>
        <taxon>Campylobacterales</taxon>
        <taxon>Arcobacteraceae</taxon>
        <taxon>Arcobacter</taxon>
    </lineage>
</organism>
<evidence type="ECO:0000313" key="2">
    <source>
        <dbReference type="EMBL" id="QKF78426.1"/>
    </source>
</evidence>
<dbReference type="EMBL" id="CP053835">
    <property type="protein sequence ID" value="QKF78426.1"/>
    <property type="molecule type" value="Genomic_DNA"/>
</dbReference>
<keyword evidence="1" id="KW-0472">Membrane</keyword>
<keyword evidence="3" id="KW-1185">Reference proteome</keyword>
<keyword evidence="1" id="KW-1133">Transmembrane helix</keyword>
<feature type="transmembrane region" description="Helical" evidence="1">
    <location>
        <begin position="7"/>
        <end position="23"/>
    </location>
</feature>
<dbReference type="Proteomes" id="UP000503313">
    <property type="component" value="Chromosome"/>
</dbReference>
<gene>
    <name evidence="2" type="ORF">ADFLV_2438</name>
</gene>
<protein>
    <submittedName>
        <fullName evidence="2">Uncharacterized protein</fullName>
    </submittedName>
</protein>
<keyword evidence="1" id="KW-0812">Transmembrane</keyword>
<reference evidence="2 3" key="1">
    <citation type="submission" date="2020-05" db="EMBL/GenBank/DDBJ databases">
        <title>Complete genome sequencing of Campylobacter and Arcobacter type strains.</title>
        <authorList>
            <person name="Miller W.G."/>
            <person name="Yee E."/>
        </authorList>
    </citation>
    <scope>NUCLEOTIDE SEQUENCE [LARGE SCALE GENOMIC DNA]</scope>
    <source>
        <strain evidence="2 3">LMG 25694</strain>
    </source>
</reference>
<proteinExistence type="predicted"/>
<dbReference type="AlphaFoldDB" id="A0AAE7E7R3"/>
<dbReference type="KEGG" id="adz:ADFLV_2438"/>
<sequence length="175" mass="20852">MKKILKFFMYLFAFILFFMIFLPKESLYNLLEKELEQKQIIISDEIRDEKLLSLNVSNANIFFEGINIAKVDSFNFMSLFLYTKIELTNISLIDSFTSFAPSPIDKIDIRHSILNPNKIYMEAFGLFGEMKAEINILNRVLKVELNASKQMKNSYSKLLKYFKYENERYVYEYKF</sequence>
<name>A0AAE7E7R3_9BACT</name>